<evidence type="ECO:0000256" key="1">
    <source>
        <dbReference type="SAM" id="MobiDB-lite"/>
    </source>
</evidence>
<accession>A0A165D561</accession>
<keyword evidence="3" id="KW-1185">Reference proteome</keyword>
<evidence type="ECO:0000313" key="3">
    <source>
        <dbReference type="Proteomes" id="UP000076871"/>
    </source>
</evidence>
<dbReference type="Proteomes" id="UP000076871">
    <property type="component" value="Unassembled WGS sequence"/>
</dbReference>
<proteinExistence type="predicted"/>
<name>A0A165D561_9APHY</name>
<dbReference type="EMBL" id="KV427638">
    <property type="protein sequence ID" value="KZT04174.1"/>
    <property type="molecule type" value="Genomic_DNA"/>
</dbReference>
<dbReference type="RefSeq" id="XP_040761914.1">
    <property type="nucleotide sequence ID" value="XM_040901963.1"/>
</dbReference>
<reference evidence="2 3" key="1">
    <citation type="journal article" date="2016" name="Mol. Biol. Evol.">
        <title>Comparative Genomics of Early-Diverging Mushroom-Forming Fungi Provides Insights into the Origins of Lignocellulose Decay Capabilities.</title>
        <authorList>
            <person name="Nagy L.G."/>
            <person name="Riley R."/>
            <person name="Tritt A."/>
            <person name="Adam C."/>
            <person name="Daum C."/>
            <person name="Floudas D."/>
            <person name="Sun H."/>
            <person name="Yadav J.S."/>
            <person name="Pangilinan J."/>
            <person name="Larsson K.H."/>
            <person name="Matsuura K."/>
            <person name="Barry K."/>
            <person name="Labutti K."/>
            <person name="Kuo R."/>
            <person name="Ohm R.A."/>
            <person name="Bhattacharya S.S."/>
            <person name="Shirouzu T."/>
            <person name="Yoshinaga Y."/>
            <person name="Martin F.M."/>
            <person name="Grigoriev I.V."/>
            <person name="Hibbett D.S."/>
        </authorList>
    </citation>
    <scope>NUCLEOTIDE SEQUENCE [LARGE SCALE GENOMIC DNA]</scope>
    <source>
        <strain evidence="2 3">93-53</strain>
    </source>
</reference>
<evidence type="ECO:0000313" key="2">
    <source>
        <dbReference type="EMBL" id="KZT04174.1"/>
    </source>
</evidence>
<dbReference type="AlphaFoldDB" id="A0A165D561"/>
<dbReference type="InParanoid" id="A0A165D561"/>
<dbReference type="GeneID" id="63818994"/>
<sequence>MKVEGEVRMKDKSLCAETLSCRRVEEPMGVVGQAARVWPCKIAVATVEVQHEPNSMACTLAPTRSPWRRAPLTQGCLRSNIRGRQWVILCIHGTCIYSGPNTLDIECCCLSDWTSWPPMFWVTLRPLSSVKPVHIFSLVTDSDVWPSRGTRSLASLLPGQRPSRVLLRLARTTRLWVSTLPTFTRPRRTSPVELDFYKGYFSYPQSEKPFAMQQTPRRLAEMRKARTARRGARELERRVRHVPADDLRENDDEAQLQGEFTPAVSDKLTNEREPQRRAAQAMAGSGEEH</sequence>
<organism evidence="2 3">
    <name type="scientific">Laetiporus sulphureus 93-53</name>
    <dbReference type="NCBI Taxonomy" id="1314785"/>
    <lineage>
        <taxon>Eukaryota</taxon>
        <taxon>Fungi</taxon>
        <taxon>Dikarya</taxon>
        <taxon>Basidiomycota</taxon>
        <taxon>Agaricomycotina</taxon>
        <taxon>Agaricomycetes</taxon>
        <taxon>Polyporales</taxon>
        <taxon>Laetiporus</taxon>
    </lineage>
</organism>
<feature type="region of interest" description="Disordered" evidence="1">
    <location>
        <begin position="243"/>
        <end position="289"/>
    </location>
</feature>
<gene>
    <name evidence="2" type="ORF">LAESUDRAFT_312391</name>
</gene>
<protein>
    <submittedName>
        <fullName evidence="2">Uncharacterized protein</fullName>
    </submittedName>
</protein>